<dbReference type="STRING" id="316058.RPB_4553"/>
<proteinExistence type="predicted"/>
<feature type="compositionally biased region" description="Polar residues" evidence="1">
    <location>
        <begin position="59"/>
        <end position="70"/>
    </location>
</feature>
<evidence type="ECO:0000313" key="3">
    <source>
        <dbReference type="Proteomes" id="UP000008809"/>
    </source>
</evidence>
<keyword evidence="3" id="KW-1185">Reference proteome</keyword>
<sequence>MPSRIRCFARQGMRLNMTTMDNGRGLKRDLVLAGLLIAAGVAISGLSLTQVDSSGRLQLAQATHPLQSTPGAEARPTAPDAPRDSTARPHDVAPQPARPDSDAVDAGAKPALPPAPAEKKGEPIQPKG</sequence>
<dbReference type="EMBL" id="CP000250">
    <property type="protein sequence ID" value="ABD09236.1"/>
    <property type="molecule type" value="Genomic_DNA"/>
</dbReference>
<feature type="compositionally biased region" description="Basic and acidic residues" evidence="1">
    <location>
        <begin position="81"/>
        <end position="91"/>
    </location>
</feature>
<reference evidence="2 3" key="1">
    <citation type="submission" date="2006-01" db="EMBL/GenBank/DDBJ databases">
        <title>Complete sequence of Rhodopseudomonas palustris HaA2.</title>
        <authorList>
            <consortium name="US DOE Joint Genome Institute"/>
            <person name="Copeland A."/>
            <person name="Lucas S."/>
            <person name="Lapidus A."/>
            <person name="Barry K."/>
            <person name="Detter J.C."/>
            <person name="Glavina T."/>
            <person name="Hammon N."/>
            <person name="Israni S."/>
            <person name="Pitluck S."/>
            <person name="Chain P."/>
            <person name="Malfatti S."/>
            <person name="Shin M."/>
            <person name="Vergez L."/>
            <person name="Schmutz J."/>
            <person name="Larimer F."/>
            <person name="Land M."/>
            <person name="Hauser L."/>
            <person name="Pelletier D.A."/>
            <person name="Kyrpides N."/>
            <person name="Anderson I."/>
            <person name="Oda Y."/>
            <person name="Harwood C.S."/>
            <person name="Richardson P."/>
        </authorList>
    </citation>
    <scope>NUCLEOTIDE SEQUENCE [LARGE SCALE GENOMIC DNA]</scope>
    <source>
        <strain evidence="2 3">HaA2</strain>
    </source>
</reference>
<dbReference type="eggNOG" id="ENOG50302R3">
    <property type="taxonomic scope" value="Bacteria"/>
</dbReference>
<organism evidence="2 3">
    <name type="scientific">Rhodopseudomonas palustris (strain HaA2)</name>
    <dbReference type="NCBI Taxonomy" id="316058"/>
    <lineage>
        <taxon>Bacteria</taxon>
        <taxon>Pseudomonadati</taxon>
        <taxon>Pseudomonadota</taxon>
        <taxon>Alphaproteobacteria</taxon>
        <taxon>Hyphomicrobiales</taxon>
        <taxon>Nitrobacteraceae</taxon>
        <taxon>Rhodopseudomonas</taxon>
    </lineage>
</organism>
<dbReference type="OrthoDB" id="8140965at2"/>
<gene>
    <name evidence="2" type="ordered locus">RPB_4553</name>
</gene>
<name>Q2IRC4_RHOP2</name>
<feature type="region of interest" description="Disordered" evidence="1">
    <location>
        <begin position="59"/>
        <end position="128"/>
    </location>
</feature>
<dbReference type="KEGG" id="rpb:RPB_4553"/>
<evidence type="ECO:0000256" key="1">
    <source>
        <dbReference type="SAM" id="MobiDB-lite"/>
    </source>
</evidence>
<evidence type="ECO:0000313" key="2">
    <source>
        <dbReference type="EMBL" id="ABD09236.1"/>
    </source>
</evidence>
<dbReference type="HOGENOM" id="CLU_153048_0_0_5"/>
<dbReference type="AlphaFoldDB" id="Q2IRC4"/>
<protein>
    <submittedName>
        <fullName evidence="2">Uncharacterized protein</fullName>
    </submittedName>
</protein>
<accession>Q2IRC4</accession>
<dbReference type="Proteomes" id="UP000008809">
    <property type="component" value="Chromosome"/>
</dbReference>